<keyword evidence="4" id="KW-1185">Reference proteome</keyword>
<name>A0A3M7M183_9PLEO</name>
<sequence length="319" mass="35374">MVKTVFGGYPLSDSAIFKTPEQRSQVLDVLLANGVKNIDTARLYPGSEVAIGQLSKRKEFTIDTKLVGGFAPGRSGKNEVIADTQDSLDVLQIDKIDIFYIHAPDTSVPFEETLAGINEAYKKGIFRRFGLSNFSAEQVQQVYDICKAKGYPLPAVYQGNYNPVARHPEKLLFPTLRKLGINFYAYSPIAGGFLTKTTADLDAGVNRFSKEALGGLYKTLYDKQPMREALSKWNELAEKEGVSKAELAYRWVAYHSALTEEEDGVIFGASKIEQVEETSKWLKKGKLSEQAVKGIDEIWESVKSVAPIDNYHSGPDRTA</sequence>
<dbReference type="PANTHER" id="PTHR43364:SF4">
    <property type="entry name" value="NAD(P)-LINKED OXIDOREDUCTASE SUPERFAMILY PROTEIN"/>
    <property type="match status" value="1"/>
</dbReference>
<accession>A0A3M7M183</accession>
<dbReference type="OrthoDB" id="48988at2759"/>
<dbReference type="EMBL" id="KE747814">
    <property type="protein sequence ID" value="RMZ68182.1"/>
    <property type="molecule type" value="Genomic_DNA"/>
</dbReference>
<dbReference type="PANTHER" id="PTHR43364">
    <property type="entry name" value="NADH-SPECIFIC METHYLGLYOXAL REDUCTASE-RELATED"/>
    <property type="match status" value="1"/>
</dbReference>
<feature type="domain" description="NADP-dependent oxidoreductase" evidence="2">
    <location>
        <begin position="5"/>
        <end position="300"/>
    </location>
</feature>
<evidence type="ECO:0000256" key="1">
    <source>
        <dbReference type="ARBA" id="ARBA00023002"/>
    </source>
</evidence>
<dbReference type="InterPro" id="IPR020471">
    <property type="entry name" value="AKR"/>
</dbReference>
<protein>
    <submittedName>
        <fullName evidence="3">Aldo keto reductase</fullName>
    </submittedName>
</protein>
<dbReference type="AlphaFoldDB" id="A0A3M7M183"/>
<dbReference type="Pfam" id="PF00248">
    <property type="entry name" value="Aldo_ket_red"/>
    <property type="match status" value="1"/>
</dbReference>
<dbReference type="Gene3D" id="3.20.20.100">
    <property type="entry name" value="NADP-dependent oxidoreductase domain"/>
    <property type="match status" value="1"/>
</dbReference>
<proteinExistence type="predicted"/>
<dbReference type="Proteomes" id="UP000265663">
    <property type="component" value="Unassembled WGS sequence"/>
</dbReference>
<dbReference type="GO" id="GO:0016491">
    <property type="term" value="F:oxidoreductase activity"/>
    <property type="evidence" value="ECO:0007669"/>
    <property type="project" value="UniProtKB-KW"/>
</dbReference>
<gene>
    <name evidence="3" type="ORF">GMOD_00004388</name>
</gene>
<reference evidence="3 4" key="1">
    <citation type="journal article" date="2014" name="PLoS ONE">
        <title>De novo Genome Assembly of the Fungal Plant Pathogen Pyrenophora semeniperda.</title>
        <authorList>
            <person name="Soliai M.M."/>
            <person name="Meyer S.E."/>
            <person name="Udall J.A."/>
            <person name="Elzinga D.E."/>
            <person name="Hermansen R.A."/>
            <person name="Bodily P.M."/>
            <person name="Hart A.A."/>
            <person name="Coleman C.E."/>
        </authorList>
    </citation>
    <scope>NUCLEOTIDE SEQUENCE [LARGE SCALE GENOMIC DNA]</scope>
    <source>
        <strain evidence="3 4">CCB06</strain>
        <tissue evidence="3">Mycelium</tissue>
    </source>
</reference>
<dbReference type="InterPro" id="IPR050523">
    <property type="entry name" value="AKR_Detox_Biosynth"/>
</dbReference>
<dbReference type="InterPro" id="IPR023210">
    <property type="entry name" value="NADP_OxRdtase_dom"/>
</dbReference>
<keyword evidence="1" id="KW-0560">Oxidoreductase</keyword>
<dbReference type="PRINTS" id="PR00069">
    <property type="entry name" value="ALDKETRDTASE"/>
</dbReference>
<evidence type="ECO:0000313" key="4">
    <source>
        <dbReference type="Proteomes" id="UP000265663"/>
    </source>
</evidence>
<evidence type="ECO:0000313" key="3">
    <source>
        <dbReference type="EMBL" id="RMZ68182.1"/>
    </source>
</evidence>
<dbReference type="CDD" id="cd19075">
    <property type="entry name" value="AKR_AKR7A1-5"/>
    <property type="match status" value="1"/>
</dbReference>
<evidence type="ECO:0000259" key="2">
    <source>
        <dbReference type="Pfam" id="PF00248"/>
    </source>
</evidence>
<dbReference type="InterPro" id="IPR036812">
    <property type="entry name" value="NAD(P)_OxRdtase_dom_sf"/>
</dbReference>
<dbReference type="SUPFAM" id="SSF51430">
    <property type="entry name" value="NAD(P)-linked oxidoreductase"/>
    <property type="match status" value="1"/>
</dbReference>
<organism evidence="3 4">
    <name type="scientific">Pyrenophora seminiperda CCB06</name>
    <dbReference type="NCBI Taxonomy" id="1302712"/>
    <lineage>
        <taxon>Eukaryota</taxon>
        <taxon>Fungi</taxon>
        <taxon>Dikarya</taxon>
        <taxon>Ascomycota</taxon>
        <taxon>Pezizomycotina</taxon>
        <taxon>Dothideomycetes</taxon>
        <taxon>Pleosporomycetidae</taxon>
        <taxon>Pleosporales</taxon>
        <taxon>Pleosporineae</taxon>
        <taxon>Pleosporaceae</taxon>
        <taxon>Pyrenophora</taxon>
    </lineage>
</organism>